<evidence type="ECO:0000313" key="3">
    <source>
        <dbReference type="Proteomes" id="UP000772434"/>
    </source>
</evidence>
<dbReference type="EMBL" id="JADNRY010000024">
    <property type="protein sequence ID" value="KAF9072400.1"/>
    <property type="molecule type" value="Genomic_DNA"/>
</dbReference>
<keyword evidence="1" id="KW-1133">Transmembrane helix</keyword>
<comment type="caution">
    <text evidence="2">The sequence shown here is derived from an EMBL/GenBank/DDBJ whole genome shotgun (WGS) entry which is preliminary data.</text>
</comment>
<evidence type="ECO:0000256" key="1">
    <source>
        <dbReference type="SAM" id="Phobius"/>
    </source>
</evidence>
<proteinExistence type="predicted"/>
<feature type="transmembrane region" description="Helical" evidence="1">
    <location>
        <begin position="20"/>
        <end position="45"/>
    </location>
</feature>
<organism evidence="2 3">
    <name type="scientific">Rhodocollybia butyracea</name>
    <dbReference type="NCBI Taxonomy" id="206335"/>
    <lineage>
        <taxon>Eukaryota</taxon>
        <taxon>Fungi</taxon>
        <taxon>Dikarya</taxon>
        <taxon>Basidiomycota</taxon>
        <taxon>Agaricomycotina</taxon>
        <taxon>Agaricomycetes</taxon>
        <taxon>Agaricomycetidae</taxon>
        <taxon>Agaricales</taxon>
        <taxon>Marasmiineae</taxon>
        <taxon>Omphalotaceae</taxon>
        <taxon>Rhodocollybia</taxon>
    </lineage>
</organism>
<keyword evidence="1" id="KW-0812">Transmembrane</keyword>
<accession>A0A9P5Q2I4</accession>
<name>A0A9P5Q2I4_9AGAR</name>
<reference evidence="2" key="1">
    <citation type="submission" date="2020-11" db="EMBL/GenBank/DDBJ databases">
        <authorList>
            <consortium name="DOE Joint Genome Institute"/>
            <person name="Ahrendt S."/>
            <person name="Riley R."/>
            <person name="Andreopoulos W."/>
            <person name="Labutti K."/>
            <person name="Pangilinan J."/>
            <person name="Ruiz-Duenas F.J."/>
            <person name="Barrasa J.M."/>
            <person name="Sanchez-Garcia M."/>
            <person name="Camarero S."/>
            <person name="Miyauchi S."/>
            <person name="Serrano A."/>
            <person name="Linde D."/>
            <person name="Babiker R."/>
            <person name="Drula E."/>
            <person name="Ayuso-Fernandez I."/>
            <person name="Pacheco R."/>
            <person name="Padilla G."/>
            <person name="Ferreira P."/>
            <person name="Barriuso J."/>
            <person name="Kellner H."/>
            <person name="Castanera R."/>
            <person name="Alfaro M."/>
            <person name="Ramirez L."/>
            <person name="Pisabarro A.G."/>
            <person name="Kuo A."/>
            <person name="Tritt A."/>
            <person name="Lipzen A."/>
            <person name="He G."/>
            <person name="Yan M."/>
            <person name="Ng V."/>
            <person name="Cullen D."/>
            <person name="Martin F."/>
            <person name="Rosso M.-N."/>
            <person name="Henrissat B."/>
            <person name="Hibbett D."/>
            <person name="Martinez A.T."/>
            <person name="Grigoriev I.V."/>
        </authorList>
    </citation>
    <scope>NUCLEOTIDE SEQUENCE</scope>
    <source>
        <strain evidence="2">AH 40177</strain>
    </source>
</reference>
<dbReference type="Proteomes" id="UP000772434">
    <property type="component" value="Unassembled WGS sequence"/>
</dbReference>
<keyword evidence="3" id="KW-1185">Reference proteome</keyword>
<keyword evidence="1" id="KW-0472">Membrane</keyword>
<dbReference type="OrthoDB" id="10564770at2759"/>
<protein>
    <submittedName>
        <fullName evidence="2">Uncharacterized protein</fullName>
    </submittedName>
</protein>
<gene>
    <name evidence="2" type="ORF">BDP27DRAFT_1320394</name>
</gene>
<sequence>MWHIVFSVGQAYDVFRLQKILYHSVLGQTKMIIIYLAWTVFRLLLEWLTSTSMHLSVCSRSATLKASTAMRIGWMKQLGHRMADCCPALKEFVWYVGQLAEKDKPVSWQWKIYRKDNGAVNWIQGSLYWPASCRPVFPSFREWALVGQERTSMEKYKWPRTAIWP</sequence>
<dbReference type="AlphaFoldDB" id="A0A9P5Q2I4"/>
<evidence type="ECO:0000313" key="2">
    <source>
        <dbReference type="EMBL" id="KAF9072400.1"/>
    </source>
</evidence>